<dbReference type="STRING" id="1034346.GCA_000313565_00727"/>
<dbReference type="InterPro" id="IPR036650">
    <property type="entry name" value="CAT_RNA-bd_dom_sf"/>
</dbReference>
<dbReference type="EMBL" id="QJKH01000005">
    <property type="protein sequence ID" value="PXX79661.1"/>
    <property type="molecule type" value="Genomic_DNA"/>
</dbReference>
<dbReference type="AlphaFoldDB" id="A0A318KP92"/>
<dbReference type="Gene3D" id="2.30.24.10">
    <property type="entry name" value="CAT RNA-binding domain"/>
    <property type="match status" value="1"/>
</dbReference>
<evidence type="ECO:0000313" key="3">
    <source>
        <dbReference type="EMBL" id="MDY5169519.1"/>
    </source>
</evidence>
<name>A0A318KP92_9FIRM</name>
<evidence type="ECO:0000256" key="1">
    <source>
        <dbReference type="ARBA" id="ARBA00022737"/>
    </source>
</evidence>
<dbReference type="Pfam" id="PF03123">
    <property type="entry name" value="CAT_RBD"/>
    <property type="match status" value="1"/>
</dbReference>
<proteinExistence type="predicted"/>
<organism evidence="4 5">
    <name type="scientific">Dielma fastidiosa</name>
    <dbReference type="NCBI Taxonomy" id="1034346"/>
    <lineage>
        <taxon>Bacteria</taxon>
        <taxon>Bacillati</taxon>
        <taxon>Bacillota</taxon>
        <taxon>Erysipelotrichia</taxon>
        <taxon>Erysipelotrichales</taxon>
        <taxon>Erysipelotrichaceae</taxon>
        <taxon>Dielma</taxon>
    </lineage>
</organism>
<dbReference type="Proteomes" id="UP001276902">
    <property type="component" value="Unassembled WGS sequence"/>
</dbReference>
<evidence type="ECO:0000313" key="5">
    <source>
        <dbReference type="Proteomes" id="UP000247612"/>
    </source>
</evidence>
<dbReference type="PROSITE" id="PS51372">
    <property type="entry name" value="PRD_2"/>
    <property type="match status" value="2"/>
</dbReference>
<evidence type="ECO:0000313" key="4">
    <source>
        <dbReference type="EMBL" id="PXX79661.1"/>
    </source>
</evidence>
<dbReference type="SUPFAM" id="SSF63520">
    <property type="entry name" value="PTS-regulatory domain, PRD"/>
    <property type="match status" value="2"/>
</dbReference>
<dbReference type="Gene3D" id="1.10.1790.10">
    <property type="entry name" value="PRD domain"/>
    <property type="match status" value="2"/>
</dbReference>
<feature type="domain" description="PRD" evidence="2">
    <location>
        <begin position="64"/>
        <end position="169"/>
    </location>
</feature>
<comment type="caution">
    <text evidence="4">The sequence shown here is derived from an EMBL/GenBank/DDBJ whole genome shotgun (WGS) entry which is preliminary data.</text>
</comment>
<dbReference type="SUPFAM" id="SSF50151">
    <property type="entry name" value="SacY-like RNA-binding domain"/>
    <property type="match status" value="1"/>
</dbReference>
<dbReference type="GO" id="GO:0003723">
    <property type="term" value="F:RNA binding"/>
    <property type="evidence" value="ECO:0007669"/>
    <property type="project" value="InterPro"/>
</dbReference>
<dbReference type="OrthoDB" id="9813552at2"/>
<keyword evidence="1" id="KW-0677">Repeat</keyword>
<sequence>MKVLRVFNNNIVATRTDDNKDAIAQGAGIGFQKKPGDTIDAEKIERMYYILDEHMSKFNELFDQTPIEYFQIAEMIMEEVKKQLHVNLSNQIVIALTDHIYFAVQRQQEGVQLPNLMISEIRTMYRDEYKLALWSLNIIEQITGIRLDEDEAGYITMHIVNATMQSTTDKTTSILLFTKGVLDVIRQEFNIKLDPDQLDAARLMTHLKFLAQRIFQGESSELNEVEDMYDLLIKKDDRLKNCIINVTTYIEQTFNYTLSRQEQVYLMIHLLKVVK</sequence>
<dbReference type="Pfam" id="PF00874">
    <property type="entry name" value="PRD"/>
    <property type="match status" value="2"/>
</dbReference>
<reference evidence="3" key="2">
    <citation type="submission" date="2022-03" db="EMBL/GenBank/DDBJ databases">
        <title>First case of bacteraemia caused by Dielma fastidiosa in a patient hospitalised with diverticulitis.</title>
        <authorList>
            <person name="Forman-Ankjaer B."/>
            <person name="Hvid-Jensen F."/>
            <person name="Kobel C.M."/>
            <person name="Greve T."/>
        </authorList>
    </citation>
    <scope>NUCLEOTIDE SEQUENCE</scope>
    <source>
        <strain evidence="3">AUH_DF_2021</strain>
    </source>
</reference>
<protein>
    <submittedName>
        <fullName evidence="4">BglG family transcriptional antiterminator</fullName>
    </submittedName>
    <submittedName>
        <fullName evidence="3">PRD domain-containing protein</fullName>
    </submittedName>
</protein>
<dbReference type="PANTHER" id="PTHR30185:SF15">
    <property type="entry name" value="CRYPTIC BETA-GLUCOSIDE BGL OPERON ANTITERMINATOR"/>
    <property type="match status" value="1"/>
</dbReference>
<feature type="domain" description="PRD" evidence="2">
    <location>
        <begin position="170"/>
        <end position="275"/>
    </location>
</feature>
<dbReference type="GO" id="GO:0006355">
    <property type="term" value="P:regulation of DNA-templated transcription"/>
    <property type="evidence" value="ECO:0007669"/>
    <property type="project" value="InterPro"/>
</dbReference>
<dbReference type="InterPro" id="IPR050661">
    <property type="entry name" value="BglG_antiterminators"/>
</dbReference>
<dbReference type="InterPro" id="IPR036634">
    <property type="entry name" value="PRD_sf"/>
</dbReference>
<dbReference type="Proteomes" id="UP000247612">
    <property type="component" value="Unassembled WGS sequence"/>
</dbReference>
<dbReference type="SMART" id="SM01061">
    <property type="entry name" value="CAT_RBD"/>
    <property type="match status" value="1"/>
</dbReference>
<accession>A0A318KP92</accession>
<dbReference type="PANTHER" id="PTHR30185">
    <property type="entry name" value="CRYPTIC BETA-GLUCOSIDE BGL OPERON ANTITERMINATOR"/>
    <property type="match status" value="1"/>
</dbReference>
<evidence type="ECO:0000259" key="2">
    <source>
        <dbReference type="PROSITE" id="PS51372"/>
    </source>
</evidence>
<dbReference type="RefSeq" id="WP_022937036.1">
    <property type="nucleotide sequence ID" value="NZ_BAABZA010000001.1"/>
</dbReference>
<keyword evidence="5" id="KW-1185">Reference proteome</keyword>
<dbReference type="EMBL" id="JALDAW010000023">
    <property type="protein sequence ID" value="MDY5169519.1"/>
    <property type="molecule type" value="Genomic_DNA"/>
</dbReference>
<reference evidence="4 5" key="1">
    <citation type="submission" date="2018-05" db="EMBL/GenBank/DDBJ databases">
        <title>Genomic Encyclopedia of Type Strains, Phase IV (KMG-IV): sequencing the most valuable type-strain genomes for metagenomic binning, comparative biology and taxonomic classification.</title>
        <authorList>
            <person name="Goeker M."/>
        </authorList>
    </citation>
    <scope>NUCLEOTIDE SEQUENCE [LARGE SCALE GENOMIC DNA]</scope>
    <source>
        <strain evidence="4 5">JC118</strain>
    </source>
</reference>
<gene>
    <name evidence="4" type="ORF">DES51_105135</name>
    <name evidence="3" type="ORF">MQE39_15465</name>
</gene>
<dbReference type="InterPro" id="IPR004341">
    <property type="entry name" value="CAT_RNA-bd_dom"/>
</dbReference>
<dbReference type="InterPro" id="IPR011608">
    <property type="entry name" value="PRD"/>
</dbReference>